<dbReference type="EMBL" id="JAJAGO010000009">
    <property type="protein sequence ID" value="MCT2592176.1"/>
    <property type="molecule type" value="Genomic_DNA"/>
</dbReference>
<accession>A0ABT2JWB8</accession>
<proteinExistence type="predicted"/>
<protein>
    <submittedName>
        <fullName evidence="1">DUF6177 family protein</fullName>
    </submittedName>
</protein>
<sequence>MTTDVIALTERMPDSWSLLAALMSAGPDTGLSTRADGAVIQLSDAEGRPLASVESPMLVRVPGEAARLLGVEVGGPVWWTEVRGATGARDAGPLAGAIATRLAGQLGGTVWPPGAAAPAGGAAVLPSGAVGASAPAAEQPAVDVLTERAAVVIQDRPLVAMTAWLSDALRAATADGRALQIVTQPGTRLTLPTRTALTGLPNRWVVQDGAGGYYDGLSGTELRWQEGAFEPADRLAPAFTARGPGVGPAPSDGHQLLLTFRTRRPATSGLLLGEPLEAAWRQLTGEPPAGWGSAEPAGEPWSPGALTDFARPRAPAPTSLVVVGAPERPAALATLRISRTESGVEEEVTVAFGGGGVPSHAALSELAGQLVAEYGLVSLLIQHRTARADLTVPAWLEGPPEPVAFVLGSEAVRELGPALAQGAPLPEPHRPRMLGRLRGAGCYYPIHNDAAGPGSSDPAGAAGAAGAAEPWQALQDLMAHLTRPNGTADSVDG</sequence>
<dbReference type="Proteomes" id="UP001156389">
    <property type="component" value="Unassembled WGS sequence"/>
</dbReference>
<organism evidence="1 2">
    <name type="scientific">Streptomyces gossypii</name>
    <dbReference type="NCBI Taxonomy" id="2883101"/>
    <lineage>
        <taxon>Bacteria</taxon>
        <taxon>Bacillati</taxon>
        <taxon>Actinomycetota</taxon>
        <taxon>Actinomycetes</taxon>
        <taxon>Kitasatosporales</taxon>
        <taxon>Streptomycetaceae</taxon>
        <taxon>Streptomyces</taxon>
    </lineage>
</organism>
<dbReference type="RefSeq" id="WP_260219505.1">
    <property type="nucleotide sequence ID" value="NZ_JAJAGO010000009.1"/>
</dbReference>
<evidence type="ECO:0000313" key="2">
    <source>
        <dbReference type="Proteomes" id="UP001156389"/>
    </source>
</evidence>
<reference evidence="1 2" key="1">
    <citation type="submission" date="2021-10" db="EMBL/GenBank/DDBJ databases">
        <title>Streptomyces gossypii sp. nov., isolated from soil collected from cotton field.</title>
        <authorList>
            <person name="Ge X."/>
            <person name="Chen X."/>
            <person name="Liu W."/>
        </authorList>
    </citation>
    <scope>NUCLEOTIDE SEQUENCE [LARGE SCALE GENOMIC DNA]</scope>
    <source>
        <strain evidence="1 2">N2-109</strain>
    </source>
</reference>
<dbReference type="InterPro" id="IPR046175">
    <property type="entry name" value="DUF6177"/>
</dbReference>
<dbReference type="Pfam" id="PF19674">
    <property type="entry name" value="DUF6177"/>
    <property type="match status" value="1"/>
</dbReference>
<name>A0ABT2JWB8_9ACTN</name>
<gene>
    <name evidence="1" type="ORF">LHJ74_20085</name>
</gene>
<comment type="caution">
    <text evidence="1">The sequence shown here is derived from an EMBL/GenBank/DDBJ whole genome shotgun (WGS) entry which is preliminary data.</text>
</comment>
<keyword evidence="2" id="KW-1185">Reference proteome</keyword>
<evidence type="ECO:0000313" key="1">
    <source>
        <dbReference type="EMBL" id="MCT2592176.1"/>
    </source>
</evidence>